<comment type="caution">
    <text evidence="1">The sequence shown here is derived from an EMBL/GenBank/DDBJ whole genome shotgun (WGS) entry which is preliminary data.</text>
</comment>
<dbReference type="STRING" id="398512.Bccel_4590"/>
<dbReference type="RefSeq" id="WP_036935756.1">
    <property type="nucleotide sequence ID" value="NZ_JQKC01000001.1"/>
</dbReference>
<organism evidence="1 2">
    <name type="scientific">Pseudobacteroides cellulosolvens ATCC 35603 = DSM 2933</name>
    <dbReference type="NCBI Taxonomy" id="398512"/>
    <lineage>
        <taxon>Bacteria</taxon>
        <taxon>Bacillati</taxon>
        <taxon>Bacillota</taxon>
        <taxon>Clostridia</taxon>
        <taxon>Eubacteriales</taxon>
        <taxon>Oscillospiraceae</taxon>
        <taxon>Pseudobacteroides</taxon>
    </lineage>
</organism>
<dbReference type="AlphaFoldDB" id="A0A0L6JTZ5"/>
<protein>
    <recommendedName>
        <fullName evidence="3">TIGR04076 family protein</fullName>
    </recommendedName>
</protein>
<sequence>MDSQRLDLNLDLNQIKDHNGYKEMWKKLGRVEIRMVEKYEECKHCLGDSFIYENPYKKPEGVCTALLHVLDLYIWRVTLGFPSWNGKGRRIFKLHCPDPKGTVWEMKKIED</sequence>
<dbReference type="Proteomes" id="UP000036923">
    <property type="component" value="Unassembled WGS sequence"/>
</dbReference>
<gene>
    <name evidence="1" type="ORF">Bccel_4590</name>
</gene>
<evidence type="ECO:0008006" key="3">
    <source>
        <dbReference type="Google" id="ProtNLM"/>
    </source>
</evidence>
<reference evidence="2" key="1">
    <citation type="submission" date="2015-07" db="EMBL/GenBank/DDBJ databases">
        <title>Near-Complete Genome Sequence of the Cellulolytic Bacterium Bacteroides (Pseudobacteroides) cellulosolvens ATCC 35603.</title>
        <authorList>
            <person name="Dassa B."/>
            <person name="Utturkar S.M."/>
            <person name="Klingeman D.M."/>
            <person name="Hurt R.A."/>
            <person name="Keller M."/>
            <person name="Xu J."/>
            <person name="Reddy Y.H.K."/>
            <person name="Borovok I."/>
            <person name="Grinberg I.R."/>
            <person name="Lamed R."/>
            <person name="Zhivin O."/>
            <person name="Bayer E.A."/>
            <person name="Brown S.D."/>
        </authorList>
    </citation>
    <scope>NUCLEOTIDE SEQUENCE [LARGE SCALE GENOMIC DNA]</scope>
    <source>
        <strain evidence="2">DSM 2933</strain>
    </source>
</reference>
<evidence type="ECO:0000313" key="1">
    <source>
        <dbReference type="EMBL" id="KNY29316.1"/>
    </source>
</evidence>
<accession>A0A0L6JTZ5</accession>
<evidence type="ECO:0000313" key="2">
    <source>
        <dbReference type="Proteomes" id="UP000036923"/>
    </source>
</evidence>
<name>A0A0L6JTZ5_9FIRM</name>
<proteinExistence type="predicted"/>
<keyword evidence="2" id="KW-1185">Reference proteome</keyword>
<dbReference type="EMBL" id="LGTC01000001">
    <property type="protein sequence ID" value="KNY29316.1"/>
    <property type="molecule type" value="Genomic_DNA"/>
</dbReference>
<dbReference type="OrthoDB" id="1435383at1239"/>